<sequence>MAWLIASRTGFTLSNLQRSRERRQEVLKDATKYPELTAILERA</sequence>
<reference evidence="1" key="1">
    <citation type="submission" date="2014-09" db="EMBL/GenBank/DDBJ databases">
        <authorList>
            <person name="Magalhaes I.L.F."/>
            <person name="Oliveira U."/>
            <person name="Santos F.R."/>
            <person name="Vidigal T.H.D.A."/>
            <person name="Brescovit A.D."/>
            <person name="Santos A.J."/>
        </authorList>
    </citation>
    <scope>NUCLEOTIDE SEQUENCE</scope>
    <source>
        <tissue evidence="1">Shoot tissue taken approximately 20 cm above the soil surface</tissue>
    </source>
</reference>
<dbReference type="EMBL" id="GBRH01198606">
    <property type="protein sequence ID" value="JAD99289.1"/>
    <property type="molecule type" value="Transcribed_RNA"/>
</dbReference>
<protein>
    <submittedName>
        <fullName evidence="1">Uncharacterized protein</fullName>
    </submittedName>
</protein>
<organism evidence="1">
    <name type="scientific">Arundo donax</name>
    <name type="common">Giant reed</name>
    <name type="synonym">Donax arundinaceus</name>
    <dbReference type="NCBI Taxonomy" id="35708"/>
    <lineage>
        <taxon>Eukaryota</taxon>
        <taxon>Viridiplantae</taxon>
        <taxon>Streptophyta</taxon>
        <taxon>Embryophyta</taxon>
        <taxon>Tracheophyta</taxon>
        <taxon>Spermatophyta</taxon>
        <taxon>Magnoliopsida</taxon>
        <taxon>Liliopsida</taxon>
        <taxon>Poales</taxon>
        <taxon>Poaceae</taxon>
        <taxon>PACMAD clade</taxon>
        <taxon>Arundinoideae</taxon>
        <taxon>Arundineae</taxon>
        <taxon>Arundo</taxon>
    </lineage>
</organism>
<dbReference type="AlphaFoldDB" id="A0A0A9EEU5"/>
<evidence type="ECO:0000313" key="1">
    <source>
        <dbReference type="EMBL" id="JAD99289.1"/>
    </source>
</evidence>
<reference evidence="1" key="2">
    <citation type="journal article" date="2015" name="Data Brief">
        <title>Shoot transcriptome of the giant reed, Arundo donax.</title>
        <authorList>
            <person name="Barrero R.A."/>
            <person name="Guerrero F.D."/>
            <person name="Moolhuijzen P."/>
            <person name="Goolsby J.A."/>
            <person name="Tidwell J."/>
            <person name="Bellgard S.E."/>
            <person name="Bellgard M.I."/>
        </authorList>
    </citation>
    <scope>NUCLEOTIDE SEQUENCE</scope>
    <source>
        <tissue evidence="1">Shoot tissue taken approximately 20 cm above the soil surface</tissue>
    </source>
</reference>
<name>A0A0A9EEU5_ARUDO</name>
<proteinExistence type="predicted"/>
<accession>A0A0A9EEU5</accession>